<proteinExistence type="predicted"/>
<reference evidence="1 2" key="1">
    <citation type="journal article" date="2022" name="New Phytol.">
        <title>Ecological generalism drives hyperdiversity of secondary metabolite gene clusters in xylarialean endophytes.</title>
        <authorList>
            <person name="Franco M.E.E."/>
            <person name="Wisecaver J.H."/>
            <person name="Arnold A.E."/>
            <person name="Ju Y.M."/>
            <person name="Slot J.C."/>
            <person name="Ahrendt S."/>
            <person name="Moore L.P."/>
            <person name="Eastman K.E."/>
            <person name="Scott K."/>
            <person name="Konkel Z."/>
            <person name="Mondo S.J."/>
            <person name="Kuo A."/>
            <person name="Hayes R.D."/>
            <person name="Haridas S."/>
            <person name="Andreopoulos B."/>
            <person name="Riley R."/>
            <person name="LaButti K."/>
            <person name="Pangilinan J."/>
            <person name="Lipzen A."/>
            <person name="Amirebrahimi M."/>
            <person name="Yan J."/>
            <person name="Adam C."/>
            <person name="Keymanesh K."/>
            <person name="Ng V."/>
            <person name="Louie K."/>
            <person name="Northen T."/>
            <person name="Drula E."/>
            <person name="Henrissat B."/>
            <person name="Hsieh H.M."/>
            <person name="Youens-Clark K."/>
            <person name="Lutzoni F."/>
            <person name="Miadlikowska J."/>
            <person name="Eastwood D.C."/>
            <person name="Hamelin R.C."/>
            <person name="Grigoriev I.V."/>
            <person name="U'Ren J.M."/>
        </authorList>
    </citation>
    <scope>NUCLEOTIDE SEQUENCE [LARGE SCALE GENOMIC DNA]</scope>
    <source>
        <strain evidence="1 2">ER1909</strain>
    </source>
</reference>
<keyword evidence="2" id="KW-1185">Reference proteome</keyword>
<gene>
    <name evidence="1" type="ORF">F4821DRAFT_242768</name>
</gene>
<sequence length="1230" mass="136182">MSGRTLTATVPTVLPTVETSQPFSSSTRSPSHSRSNPDLLSNPEHGQTQSTRLDLDFSRNRSLSTKSLPTLPAFDLPSFDFGTDFDSTLSFSSEYMKDSPNEKPTIVRAETNMAGPESRISKAVKRRNTISRPQSWMPSSKGPLHITENAFEGNGPEPSQNVESGGPKFLSPNSQDTSRSVSDSFSFLTKRSWISGSRSPSPGDKNDEPEAVSPSPDVRPSRERSASNSSIMKLRKSSRKRPVSPAGSNDSKSGDSRSKFGTYLNRIKQRQPAILMKGKLQNDHDSPGSSTASLAPPSTETRQSHASETSNSTFPEENAPTKSPQLRDGLWLAFKTLDTDYHTFQVKSTSVRMNLVRTTLVPFLRNHANHPSNRILHYEDLERRALILNKWWMGLLELFEGKNQQPVPGVDRPVLLETLASLMTRPEWRQCTAGFSSLADRNAPERLQKQTGADLNPSSASVDSTDSAYLAESARHNVKMMFIGNLVAQMAIVVDKLSLRHAPLSLVNFAGKACAYAFFFAPGIADILVRLWSLSPDLIRRVADEFGLPRRSREESDDILPLFPHCVERLGWTSVRTLSHSLKQPATLPVTSAKIPWRGSWISRWTGRDTDLFFIFCKYYYILADDFMPAGIPLVEKARAPGFVLVNAQVLSILDSTINRQAAVEAMLGPPLADAMHGADASAMALPVAPNNNIMKGMNENRLIVLLKDFLFTTSLVFVGARHTFGEAFMAVMKASAKRTSQYNHNACFTICDFLEESLPVCEDFDISQNHSNTYVDWPFWLEVCKKILMSNNTMSEIRVLSLIFSIWEAIAKNQVRKERFCLEWLLTEEVFNKMFNNWCPMVRAYYMRLLCWRICRDAGSANETDAKIFLVVYSRLKTVWSHYLWLKLTSEQQGKFPPSTAPSYPTPGKRFMIIRTEFPVAQPGLLIGFDSSAPLQQSSPSSPATDFESMESMDSVDDDEPTLQRKKGGIFGRIFSFNGNSAISNDLEAVRRETAALRTRPALPPKGPASPPVSDTDSMGSSPTYEDVQYVFKFTLSWNPAGTHSPPNRILTRPRLPAPAHSWVTAKGRTGSPPPPPAGRPAPTRAVSGSPNPGLVASAKNADPSEVPVSPHRISMTFDRRQSFSQMSPVEQTNDDVPLRPPVTPTSRGRDEPAVYSPISPAQESIIVPVEPKGGFATGVKYTGRALAEWSLVVAECNSFVDRRREEGVFGLSEVEVPTLGVEGFRKPA</sequence>
<organism evidence="1 2">
    <name type="scientific">Hypoxylon rubiginosum</name>
    <dbReference type="NCBI Taxonomy" id="110542"/>
    <lineage>
        <taxon>Eukaryota</taxon>
        <taxon>Fungi</taxon>
        <taxon>Dikarya</taxon>
        <taxon>Ascomycota</taxon>
        <taxon>Pezizomycotina</taxon>
        <taxon>Sordariomycetes</taxon>
        <taxon>Xylariomycetidae</taxon>
        <taxon>Xylariales</taxon>
        <taxon>Hypoxylaceae</taxon>
        <taxon>Hypoxylon</taxon>
    </lineage>
</organism>
<dbReference type="EMBL" id="MU394337">
    <property type="protein sequence ID" value="KAI6084405.1"/>
    <property type="molecule type" value="Genomic_DNA"/>
</dbReference>
<name>A0ACC0CVC1_9PEZI</name>
<evidence type="ECO:0000313" key="1">
    <source>
        <dbReference type="EMBL" id="KAI6084405.1"/>
    </source>
</evidence>
<evidence type="ECO:0000313" key="2">
    <source>
        <dbReference type="Proteomes" id="UP001497680"/>
    </source>
</evidence>
<accession>A0ACC0CVC1</accession>
<comment type="caution">
    <text evidence="1">The sequence shown here is derived from an EMBL/GenBank/DDBJ whole genome shotgun (WGS) entry which is preliminary data.</text>
</comment>
<protein>
    <submittedName>
        <fullName evidence="1">DUF1765-domain-containing protein</fullName>
    </submittedName>
</protein>
<dbReference type="Proteomes" id="UP001497680">
    <property type="component" value="Unassembled WGS sequence"/>
</dbReference>